<evidence type="ECO:0000256" key="5">
    <source>
        <dbReference type="ARBA" id="ARBA00023136"/>
    </source>
</evidence>
<dbReference type="AlphaFoldDB" id="A0A0J6SYW8"/>
<keyword evidence="3 7" id="KW-0812">Transmembrane</keyword>
<feature type="transmembrane region" description="Helical" evidence="7">
    <location>
        <begin position="156"/>
        <end position="173"/>
    </location>
</feature>
<evidence type="ECO:0000313" key="9">
    <source>
        <dbReference type="Proteomes" id="UP000035955"/>
    </source>
</evidence>
<feature type="transmembrane region" description="Helical" evidence="7">
    <location>
        <begin position="243"/>
        <end position="268"/>
    </location>
</feature>
<keyword evidence="2" id="KW-1003">Cell membrane</keyword>
<dbReference type="InterPro" id="IPR001851">
    <property type="entry name" value="ABC_transp_permease"/>
</dbReference>
<feature type="transmembrane region" description="Helical" evidence="7">
    <location>
        <begin position="85"/>
        <end position="102"/>
    </location>
</feature>
<evidence type="ECO:0000256" key="7">
    <source>
        <dbReference type="SAM" id="Phobius"/>
    </source>
</evidence>
<feature type="transmembrane region" description="Helical" evidence="7">
    <location>
        <begin position="109"/>
        <end position="129"/>
    </location>
</feature>
<dbReference type="EMBL" id="LABY01000047">
    <property type="protein sequence ID" value="KMO40410.1"/>
    <property type="molecule type" value="Genomic_DNA"/>
</dbReference>
<feature type="transmembrane region" description="Helical" evidence="7">
    <location>
        <begin position="35"/>
        <end position="54"/>
    </location>
</feature>
<keyword evidence="4 7" id="KW-1133">Transmembrane helix</keyword>
<evidence type="ECO:0000256" key="6">
    <source>
        <dbReference type="SAM" id="MobiDB-lite"/>
    </source>
</evidence>
<dbReference type="GO" id="GO:0005886">
    <property type="term" value="C:plasma membrane"/>
    <property type="evidence" value="ECO:0007669"/>
    <property type="project" value="UniProtKB-SubCell"/>
</dbReference>
<feature type="transmembrane region" description="Helical" evidence="7">
    <location>
        <begin position="207"/>
        <end position="231"/>
    </location>
</feature>
<gene>
    <name evidence="8" type="ORF">VQ02_08065</name>
</gene>
<dbReference type="PATRIC" id="fig|298794.3.peg.5983"/>
<reference evidence="8 9" key="1">
    <citation type="submission" date="2015-03" db="EMBL/GenBank/DDBJ databases">
        <title>Genome sequencing of Methylobacterium variabile DSM 16961.</title>
        <authorList>
            <person name="Chaudhry V."/>
            <person name="Patil P.B."/>
        </authorList>
    </citation>
    <scope>NUCLEOTIDE SEQUENCE [LARGE SCALE GENOMIC DNA]</scope>
    <source>
        <strain evidence="8 9">DSM 16961</strain>
    </source>
</reference>
<organism evidence="8 9">
    <name type="scientific">Methylobacterium variabile</name>
    <dbReference type="NCBI Taxonomy" id="298794"/>
    <lineage>
        <taxon>Bacteria</taxon>
        <taxon>Pseudomonadati</taxon>
        <taxon>Pseudomonadota</taxon>
        <taxon>Alphaproteobacteria</taxon>
        <taxon>Hyphomicrobiales</taxon>
        <taxon>Methylobacteriaceae</taxon>
        <taxon>Methylobacterium</taxon>
    </lineage>
</organism>
<feature type="transmembrane region" description="Helical" evidence="7">
    <location>
        <begin position="9"/>
        <end position="29"/>
    </location>
</feature>
<sequence>MTRLLERPLVHFGLAAATALVLPLVLRSGTLASEILIYGLAAAACNLLLGYTGLLSFGQGIFFGLGSYAAGLLLLRAGWPAVAMLPAVALVGAATAAGVGWLSIRRQGVYFVMLTLAFSQLFYFLSYTFSDLTGGDNGLLNVPRPRLGGQALADPWAYYAFVAVLFLALFAALQRVALSTFGRTLLAIRDNEARASAIGFPVRAFKVAAFAISGAVTALAGALHAMLIGVAPLSNIEYHTSETLLIMTIIGGAGNLFASVLGAAFYLVAGDLLSAIWPRWLLLLGALLVAIALFMQRGLWGLIERAAARLAREPRPDADASADATLPEESRP</sequence>
<dbReference type="Proteomes" id="UP000035955">
    <property type="component" value="Unassembled WGS sequence"/>
</dbReference>
<evidence type="ECO:0000256" key="4">
    <source>
        <dbReference type="ARBA" id="ARBA00022989"/>
    </source>
</evidence>
<evidence type="ECO:0000256" key="3">
    <source>
        <dbReference type="ARBA" id="ARBA00022692"/>
    </source>
</evidence>
<dbReference type="Pfam" id="PF02653">
    <property type="entry name" value="BPD_transp_2"/>
    <property type="match status" value="1"/>
</dbReference>
<feature type="region of interest" description="Disordered" evidence="6">
    <location>
        <begin position="313"/>
        <end position="332"/>
    </location>
</feature>
<feature type="transmembrane region" description="Helical" evidence="7">
    <location>
        <begin position="280"/>
        <end position="300"/>
    </location>
</feature>
<protein>
    <submittedName>
        <fullName evidence="8">ABC transporter permease</fullName>
    </submittedName>
</protein>
<evidence type="ECO:0000256" key="2">
    <source>
        <dbReference type="ARBA" id="ARBA00022475"/>
    </source>
</evidence>
<dbReference type="PANTHER" id="PTHR30482">
    <property type="entry name" value="HIGH-AFFINITY BRANCHED-CHAIN AMINO ACID TRANSPORT SYSTEM PERMEASE"/>
    <property type="match status" value="1"/>
</dbReference>
<proteinExistence type="predicted"/>
<keyword evidence="5 7" id="KW-0472">Membrane</keyword>
<dbReference type="RefSeq" id="WP_048443656.1">
    <property type="nucleotide sequence ID" value="NZ_LABY01000047.1"/>
</dbReference>
<name>A0A0J6SYW8_9HYPH</name>
<dbReference type="OrthoDB" id="9804361at2"/>
<dbReference type="InterPro" id="IPR043428">
    <property type="entry name" value="LivM-like"/>
</dbReference>
<evidence type="ECO:0000256" key="1">
    <source>
        <dbReference type="ARBA" id="ARBA00004651"/>
    </source>
</evidence>
<dbReference type="GO" id="GO:0015658">
    <property type="term" value="F:branched-chain amino acid transmembrane transporter activity"/>
    <property type="evidence" value="ECO:0007669"/>
    <property type="project" value="InterPro"/>
</dbReference>
<evidence type="ECO:0000313" key="8">
    <source>
        <dbReference type="EMBL" id="KMO40410.1"/>
    </source>
</evidence>
<dbReference type="CDD" id="cd06581">
    <property type="entry name" value="TM_PBP1_LivM_like"/>
    <property type="match status" value="1"/>
</dbReference>
<comment type="subcellular location">
    <subcellularLocation>
        <location evidence="1">Cell membrane</location>
        <topology evidence="1">Multi-pass membrane protein</topology>
    </subcellularLocation>
</comment>
<keyword evidence="9" id="KW-1185">Reference proteome</keyword>
<accession>A0A0J6SYW8</accession>
<comment type="caution">
    <text evidence="8">The sequence shown here is derived from an EMBL/GenBank/DDBJ whole genome shotgun (WGS) entry which is preliminary data.</text>
</comment>
<dbReference type="PANTHER" id="PTHR30482:SF17">
    <property type="entry name" value="ABC TRANSPORTER ATP-BINDING PROTEIN"/>
    <property type="match status" value="1"/>
</dbReference>